<evidence type="ECO:0000256" key="2">
    <source>
        <dbReference type="SAM" id="MobiDB-lite"/>
    </source>
</evidence>
<evidence type="ECO:0000313" key="3">
    <source>
        <dbReference type="EMBL" id="KAL3652752.1"/>
    </source>
</evidence>
<dbReference type="EMBL" id="JAVIJP010000005">
    <property type="protein sequence ID" value="KAL3652752.1"/>
    <property type="molecule type" value="Genomic_DNA"/>
</dbReference>
<keyword evidence="1" id="KW-0175">Coiled coil</keyword>
<feature type="coiled-coil region" evidence="1">
    <location>
        <begin position="763"/>
        <end position="790"/>
    </location>
</feature>
<evidence type="ECO:0000313" key="4">
    <source>
        <dbReference type="Proteomes" id="UP001632038"/>
    </source>
</evidence>
<feature type="compositionally biased region" description="Low complexity" evidence="2">
    <location>
        <begin position="146"/>
        <end position="171"/>
    </location>
</feature>
<accession>A0ABD3EEK9</accession>
<feature type="coiled-coil region" evidence="1">
    <location>
        <begin position="619"/>
        <end position="678"/>
    </location>
</feature>
<name>A0ABD3EEK9_9LAMI</name>
<feature type="region of interest" description="Disordered" evidence="2">
    <location>
        <begin position="146"/>
        <end position="201"/>
    </location>
</feature>
<organism evidence="3 4">
    <name type="scientific">Castilleja foliolosa</name>
    <dbReference type="NCBI Taxonomy" id="1961234"/>
    <lineage>
        <taxon>Eukaryota</taxon>
        <taxon>Viridiplantae</taxon>
        <taxon>Streptophyta</taxon>
        <taxon>Embryophyta</taxon>
        <taxon>Tracheophyta</taxon>
        <taxon>Spermatophyta</taxon>
        <taxon>Magnoliopsida</taxon>
        <taxon>eudicotyledons</taxon>
        <taxon>Gunneridae</taxon>
        <taxon>Pentapetalae</taxon>
        <taxon>asterids</taxon>
        <taxon>lamiids</taxon>
        <taxon>Lamiales</taxon>
        <taxon>Orobanchaceae</taxon>
        <taxon>Pedicularideae</taxon>
        <taxon>Castillejinae</taxon>
        <taxon>Castilleja</taxon>
    </lineage>
</organism>
<feature type="coiled-coil region" evidence="1">
    <location>
        <begin position="245"/>
        <end position="588"/>
    </location>
</feature>
<gene>
    <name evidence="3" type="ORF">CASFOL_002433</name>
</gene>
<feature type="compositionally biased region" description="Polar residues" evidence="2">
    <location>
        <begin position="177"/>
        <end position="193"/>
    </location>
</feature>
<protein>
    <recommendedName>
        <fullName evidence="5">NAB domain-containing protein</fullName>
    </recommendedName>
</protein>
<dbReference type="PANTHER" id="PTHR47357">
    <property type="entry name" value="COP1-INTERACTIVE PROTEIN 1"/>
    <property type="match status" value="1"/>
</dbReference>
<comment type="caution">
    <text evidence="3">The sequence shown here is derived from an EMBL/GenBank/DDBJ whole genome shotgun (WGS) entry which is preliminary data.</text>
</comment>
<dbReference type="Proteomes" id="UP001632038">
    <property type="component" value="Unassembled WGS sequence"/>
</dbReference>
<reference evidence="4" key="1">
    <citation type="journal article" date="2024" name="IScience">
        <title>Strigolactones Initiate the Formation of Haustorium-like Structures in Castilleja.</title>
        <authorList>
            <person name="Buerger M."/>
            <person name="Peterson D."/>
            <person name="Chory J."/>
        </authorList>
    </citation>
    <scope>NUCLEOTIDE SEQUENCE [LARGE SCALE GENOMIC DNA]</scope>
</reference>
<sequence>MTKHQWKSMSNHIDPEKEEQLKWVKIGKKIEPLQQSHWRIWDSALKPKRTVFKACLPAHCYPERGYLWYTEWQLIRSKLRILYIDLSIENQVKKVVKITKNLNHGNKERNLRNKSEVINIVEDFEKQYKSLYSLYEDLREQVKKNVNSGDVDDNSNTSSSTSNSDSESYYSPGGSYARSTQNSNSTSKGSDSGNEPDRTSDLEDTILKDKLTCSSEVKQITDLDSQVQEAKKVGPETDQVKDLEIESLRLEISTLCMEKGELKEQVSRLEAQVSEFDAKSKENERRFYSVKQLEDIEQKYISRVSELVAQAKDMQIELDALRNQKSDLEGRFMIETEKSSSRVKELIEQVNFLKNELANVNSQKNELKWEIENKSKEMSNCMIEIENLKNELANVNSQKNELKAEIENKSKETSNCMIEIEILKNELASVNSQKNELNSEIENKSKETSNCMIEIENLKNELRSSEQRLSKEKESVKAQANDLESKIHSLLVEKTELEERVKKLNDEASQSNVKISELRKDNENERKKFTDFENLMSTKTKSLAEEVNNLNNELGVIENEKTRYKKEIEALRGDKKRLQKELEQSKGESFLTKSQLEKFSKSNFQAVEKKVEDMLEEFRKKLEDQYRILSRRIRVAEQLQVENKEWYRKTKEAYEQQNNDLKIRAERNEIELKNVKDMTLAANDVLTSLDSVALSFEENSANFLNRISKASCELKFAKHWAMRKNKANMHVKDEMDCLLAQLDDKEVEILVFREKVWKSDNKVRELEKMVKEKDDAMMGLKEEKREAIRQLCVWIDHHRGRSDYYMKMLSEMNPTRKRMS</sequence>
<keyword evidence="4" id="KW-1185">Reference proteome</keyword>
<dbReference type="Gene3D" id="1.10.287.1490">
    <property type="match status" value="1"/>
</dbReference>
<proteinExistence type="predicted"/>
<evidence type="ECO:0000256" key="1">
    <source>
        <dbReference type="SAM" id="Coils"/>
    </source>
</evidence>
<evidence type="ECO:0008006" key="5">
    <source>
        <dbReference type="Google" id="ProtNLM"/>
    </source>
</evidence>
<dbReference type="PANTHER" id="PTHR47357:SF4">
    <property type="entry name" value="MYOSIN HEAVY CHAIN-LIKE PROTEIN"/>
    <property type="match status" value="1"/>
</dbReference>
<dbReference type="AlphaFoldDB" id="A0ABD3EEK9"/>